<evidence type="ECO:0000256" key="1">
    <source>
        <dbReference type="ARBA" id="ARBA00022741"/>
    </source>
</evidence>
<dbReference type="EMBL" id="JAVHJL010000005">
    <property type="protein sequence ID" value="KAK6503822.1"/>
    <property type="molecule type" value="Genomic_DNA"/>
</dbReference>
<dbReference type="InterPro" id="IPR014001">
    <property type="entry name" value="Helicase_ATP-bd"/>
</dbReference>
<dbReference type="Proteomes" id="UP001370758">
    <property type="component" value="Unassembled WGS sequence"/>
</dbReference>
<evidence type="ECO:0000256" key="4">
    <source>
        <dbReference type="ARBA" id="ARBA00022884"/>
    </source>
</evidence>
<dbReference type="SMART" id="SM00487">
    <property type="entry name" value="DEXDc"/>
    <property type="match status" value="1"/>
</dbReference>
<keyword evidence="3 5" id="KW-0067">ATP-binding</keyword>
<keyword evidence="4 5" id="KW-0694">RNA-binding</keyword>
<dbReference type="Pfam" id="PF00271">
    <property type="entry name" value="Helicase_C"/>
    <property type="match status" value="1"/>
</dbReference>
<dbReference type="GO" id="GO:0003724">
    <property type="term" value="F:RNA helicase activity"/>
    <property type="evidence" value="ECO:0007669"/>
    <property type="project" value="UniProtKB-EC"/>
</dbReference>
<keyword evidence="10" id="KW-1185">Reference proteome</keyword>
<evidence type="ECO:0000259" key="8">
    <source>
        <dbReference type="PROSITE" id="PS51194"/>
    </source>
</evidence>
<feature type="region of interest" description="Disordered" evidence="6">
    <location>
        <begin position="605"/>
        <end position="743"/>
    </location>
</feature>
<dbReference type="EC" id="3.6.4.13" evidence="5"/>
<evidence type="ECO:0000256" key="6">
    <source>
        <dbReference type="SAM" id="MobiDB-lite"/>
    </source>
</evidence>
<comment type="catalytic activity">
    <reaction evidence="5">
        <text>ATP + H2O = ADP + phosphate + H(+)</text>
        <dbReference type="Rhea" id="RHEA:13065"/>
        <dbReference type="ChEBI" id="CHEBI:15377"/>
        <dbReference type="ChEBI" id="CHEBI:15378"/>
        <dbReference type="ChEBI" id="CHEBI:30616"/>
        <dbReference type="ChEBI" id="CHEBI:43474"/>
        <dbReference type="ChEBI" id="CHEBI:456216"/>
        <dbReference type="EC" id="3.6.4.13"/>
    </reaction>
</comment>
<protein>
    <recommendedName>
        <fullName evidence="5">ATP-dependent RNA helicase</fullName>
        <ecNumber evidence="5">3.6.4.13</ecNumber>
    </recommendedName>
</protein>
<dbReference type="Pfam" id="PF00270">
    <property type="entry name" value="DEAD"/>
    <property type="match status" value="1"/>
</dbReference>
<dbReference type="GO" id="GO:0016787">
    <property type="term" value="F:hydrolase activity"/>
    <property type="evidence" value="ECO:0007669"/>
    <property type="project" value="UniProtKB-KW"/>
</dbReference>
<evidence type="ECO:0000256" key="2">
    <source>
        <dbReference type="ARBA" id="ARBA00022801"/>
    </source>
</evidence>
<comment type="similarity">
    <text evidence="5">Belongs to the DEAD box helicase family.</text>
</comment>
<keyword evidence="5" id="KW-0347">Helicase</keyword>
<organism evidence="9 10">
    <name type="scientific">Arthrobotrys musiformis</name>
    <dbReference type="NCBI Taxonomy" id="47236"/>
    <lineage>
        <taxon>Eukaryota</taxon>
        <taxon>Fungi</taxon>
        <taxon>Dikarya</taxon>
        <taxon>Ascomycota</taxon>
        <taxon>Pezizomycotina</taxon>
        <taxon>Orbiliomycetes</taxon>
        <taxon>Orbiliales</taxon>
        <taxon>Orbiliaceae</taxon>
        <taxon>Arthrobotrys</taxon>
    </lineage>
</organism>
<dbReference type="SUPFAM" id="SSF52540">
    <property type="entry name" value="P-loop containing nucleoside triphosphate hydrolases"/>
    <property type="match status" value="1"/>
</dbReference>
<feature type="compositionally biased region" description="Gly residues" evidence="6">
    <location>
        <begin position="673"/>
        <end position="687"/>
    </location>
</feature>
<dbReference type="AlphaFoldDB" id="A0AAV9WA76"/>
<dbReference type="InterPro" id="IPR001650">
    <property type="entry name" value="Helicase_C-like"/>
</dbReference>
<feature type="compositionally biased region" description="Basic and acidic residues" evidence="6">
    <location>
        <begin position="688"/>
        <end position="743"/>
    </location>
</feature>
<dbReference type="GO" id="GO:0003723">
    <property type="term" value="F:RNA binding"/>
    <property type="evidence" value="ECO:0007669"/>
    <property type="project" value="UniProtKB-UniRule"/>
</dbReference>
<keyword evidence="1 5" id="KW-0547">Nucleotide-binding</keyword>
<comment type="function">
    <text evidence="5">RNA helicase.</text>
</comment>
<reference evidence="9 10" key="1">
    <citation type="submission" date="2023-08" db="EMBL/GenBank/DDBJ databases">
        <authorList>
            <person name="Palmer J.M."/>
        </authorList>
    </citation>
    <scope>NUCLEOTIDE SEQUENCE [LARGE SCALE GENOMIC DNA]</scope>
    <source>
        <strain evidence="9 10">TWF481</strain>
    </source>
</reference>
<sequence length="743" mass="81477">MLSTIRTALPRRITPRNVSLRYITQAIGAARQAERSAAPFVIPKTTPSYRTFATTRRLFQEAAVQQDAGSQRAAAPGNPTTFAGLADIGIDQSIVNTITQGMKYENMTEVQAKTIPVSLSETDVIARAKTGTGKTLAFLIPSLNKLIKSGVKKPEYPQNIGGNKSFANPRILIISPTRELAEQISKEAQVLTRGTGLHVSCMVGGTGKAYSLRDYHLRGANILVATPGRLADVLSDPNSGVEMKNLQTVIFDEADSLMSMGFEKEIQQIRGYLPKDKQTLMFSATMPEKVRKMIADTMRPGFKFVNTIDPNDAETHTKVPQHVIMCEGMENMHPTLFELLHRENNKARKAGEPFKAMVFFSTARGAELAAMMFRRVRLPGSDAHPLFPLDLIQIHSRLTQLRRTEAANAFRRGENAVLFSSDVTARGMDFPNVTHVIQVGAPSNREQYIHRIGRTARGKNIESGRSIGYLLLSDVDAQVALRELRGIKLIHDENDDLVSKTAKLSDLDTLHPKASEFARAIVEACARLDSALLKQAWTAMIGYFTTHGIDTMNLVRSLSNVARYNFGHENPMPVSRDWCRRMALPFDAAVKKGWIAPLDDSDVRGRNAGVSYSSRNGRMDGSSYESRGGEGRNFGGERRGFGGERRSFGGERRGGFGGQGGRSEGGRSEGGRSDGGFGNRQSGGGYGGRREGGNFPSRRDGNDFGGRRGGSDFGGRREGGRSYDNRSDGGFRPRGDRQSRDAY</sequence>
<dbReference type="PANTHER" id="PTHR24031">
    <property type="entry name" value="RNA HELICASE"/>
    <property type="match status" value="1"/>
</dbReference>
<proteinExistence type="inferred from homology"/>
<gene>
    <name evidence="9" type="ORF">TWF481_008828</name>
</gene>
<comment type="domain">
    <text evidence="5">The Q motif is unique to and characteristic of the DEAD box family of RNA helicases and controls ATP binding and hydrolysis.</text>
</comment>
<dbReference type="CDD" id="cd18787">
    <property type="entry name" value="SF2_C_DEAD"/>
    <property type="match status" value="1"/>
</dbReference>
<name>A0AAV9WA76_9PEZI</name>
<comment type="caution">
    <text evidence="9">The sequence shown here is derived from an EMBL/GenBank/DDBJ whole genome shotgun (WGS) entry which is preliminary data.</text>
</comment>
<evidence type="ECO:0000256" key="3">
    <source>
        <dbReference type="ARBA" id="ARBA00022840"/>
    </source>
</evidence>
<keyword evidence="2 5" id="KW-0378">Hydrolase</keyword>
<evidence type="ECO:0000256" key="5">
    <source>
        <dbReference type="RuleBase" id="RU365068"/>
    </source>
</evidence>
<feature type="domain" description="Helicase C-terminal" evidence="8">
    <location>
        <begin position="335"/>
        <end position="505"/>
    </location>
</feature>
<evidence type="ECO:0000313" key="9">
    <source>
        <dbReference type="EMBL" id="KAK6503822.1"/>
    </source>
</evidence>
<dbReference type="PROSITE" id="PS51192">
    <property type="entry name" value="HELICASE_ATP_BIND_1"/>
    <property type="match status" value="1"/>
</dbReference>
<dbReference type="InterPro" id="IPR027417">
    <property type="entry name" value="P-loop_NTPase"/>
</dbReference>
<dbReference type="PROSITE" id="PS51194">
    <property type="entry name" value="HELICASE_CTER"/>
    <property type="match status" value="1"/>
</dbReference>
<dbReference type="InterPro" id="IPR011545">
    <property type="entry name" value="DEAD/DEAH_box_helicase_dom"/>
</dbReference>
<dbReference type="GO" id="GO:0005524">
    <property type="term" value="F:ATP binding"/>
    <property type="evidence" value="ECO:0007669"/>
    <property type="project" value="UniProtKB-UniRule"/>
</dbReference>
<feature type="domain" description="Helicase ATP-binding" evidence="7">
    <location>
        <begin position="115"/>
        <end position="304"/>
    </location>
</feature>
<dbReference type="SMART" id="SM00490">
    <property type="entry name" value="HELICc"/>
    <property type="match status" value="1"/>
</dbReference>
<evidence type="ECO:0000313" key="10">
    <source>
        <dbReference type="Proteomes" id="UP001370758"/>
    </source>
</evidence>
<dbReference type="Gene3D" id="3.40.50.300">
    <property type="entry name" value="P-loop containing nucleotide triphosphate hydrolases"/>
    <property type="match status" value="2"/>
</dbReference>
<accession>A0AAV9WA76</accession>
<evidence type="ECO:0000259" key="7">
    <source>
        <dbReference type="PROSITE" id="PS51192"/>
    </source>
</evidence>
<feature type="compositionally biased region" description="Basic and acidic residues" evidence="6">
    <location>
        <begin position="627"/>
        <end position="654"/>
    </location>
</feature>